<keyword evidence="6" id="KW-1185">Reference proteome</keyword>
<name>A0A8E2F110_9PEZI</name>
<dbReference type="PANTHER" id="PTHR31306">
    <property type="entry name" value="ALPHA-1,6-MANNOSYLTRANSFERASE MNN11-RELATED"/>
    <property type="match status" value="1"/>
</dbReference>
<gene>
    <name evidence="5" type="ORF">AOQ84DRAFT_50529</name>
</gene>
<evidence type="ECO:0000256" key="2">
    <source>
        <dbReference type="ARBA" id="ARBA00022676"/>
    </source>
</evidence>
<keyword evidence="4" id="KW-1133">Transmembrane helix</keyword>
<keyword evidence="4" id="KW-0472">Membrane</keyword>
<comment type="similarity">
    <text evidence="1">Belongs to the glycosyltransferase 34 family.</text>
</comment>
<accession>A0A8E2F110</accession>
<dbReference type="OrthoDB" id="205108at2759"/>
<evidence type="ECO:0000256" key="3">
    <source>
        <dbReference type="ARBA" id="ARBA00022679"/>
    </source>
</evidence>
<dbReference type="PANTHER" id="PTHR31306:SF10">
    <property type="entry name" value="ALPHA-1,6-MANNOSYLTRANSFERASE MNN11-RELATED"/>
    <property type="match status" value="1"/>
</dbReference>
<keyword evidence="4" id="KW-0812">Transmembrane</keyword>
<dbReference type="AlphaFoldDB" id="A0A8E2F110"/>
<dbReference type="GO" id="GO:0006487">
    <property type="term" value="P:protein N-linked glycosylation"/>
    <property type="evidence" value="ECO:0007669"/>
    <property type="project" value="TreeGrafter"/>
</dbReference>
<evidence type="ECO:0000313" key="5">
    <source>
        <dbReference type="EMBL" id="OCL07933.1"/>
    </source>
</evidence>
<dbReference type="Pfam" id="PF05637">
    <property type="entry name" value="Glyco_transf_34"/>
    <property type="match status" value="1"/>
</dbReference>
<dbReference type="FunFam" id="3.90.550.10:FF:000149">
    <property type="entry name" value="Alpha-1,6-mannosyltransferase subunit"/>
    <property type="match status" value="1"/>
</dbReference>
<dbReference type="EMBL" id="KV749753">
    <property type="protein sequence ID" value="OCL07933.1"/>
    <property type="molecule type" value="Genomic_DNA"/>
</dbReference>
<feature type="transmembrane region" description="Helical" evidence="4">
    <location>
        <begin position="34"/>
        <end position="55"/>
    </location>
</feature>
<proteinExistence type="inferred from homology"/>
<sequence length="320" mass="36145">MHFAMPPRKTSRPPPYAVRNSRSSLNALFRRDRLRFLAVILLGCIGTIYLLGHLFSSASSEVIPAGTPLVVIVTAINKSWDPAFVEKIKKNRRDYAAQHGYTTFFPSSSDYSLRNAPLSWAKVPAMRHAMTLFPSSTYFWYLDPTAIIMNRSLSLTSHIMDKERLESLMIVNEPVVPPDSVIKTFDHLKGDRIDLVVAQDKDGLCQSGFIIRRGDWAKYFLDAWFDPLYRSYNFQKAEGHALEHIVQWHGTILAKLALIPQRTFNSYVPPPSGVKVPGVYAEGDFVANFIGCDRDKRNCADEMQPYFDHLAGKGPAESDD</sequence>
<dbReference type="GO" id="GO:0000136">
    <property type="term" value="C:mannan polymerase complex"/>
    <property type="evidence" value="ECO:0007669"/>
    <property type="project" value="TreeGrafter"/>
</dbReference>
<dbReference type="Gene3D" id="3.90.550.10">
    <property type="entry name" value="Spore Coat Polysaccharide Biosynthesis Protein SpsA, Chain A"/>
    <property type="match status" value="1"/>
</dbReference>
<evidence type="ECO:0000313" key="6">
    <source>
        <dbReference type="Proteomes" id="UP000250140"/>
    </source>
</evidence>
<dbReference type="InterPro" id="IPR029044">
    <property type="entry name" value="Nucleotide-diphossugar_trans"/>
</dbReference>
<organism evidence="5 6">
    <name type="scientific">Glonium stellatum</name>
    <dbReference type="NCBI Taxonomy" id="574774"/>
    <lineage>
        <taxon>Eukaryota</taxon>
        <taxon>Fungi</taxon>
        <taxon>Dikarya</taxon>
        <taxon>Ascomycota</taxon>
        <taxon>Pezizomycotina</taxon>
        <taxon>Dothideomycetes</taxon>
        <taxon>Pleosporomycetidae</taxon>
        <taxon>Gloniales</taxon>
        <taxon>Gloniaceae</taxon>
        <taxon>Glonium</taxon>
    </lineage>
</organism>
<reference evidence="5 6" key="1">
    <citation type="journal article" date="2016" name="Nat. Commun.">
        <title>Ectomycorrhizal ecology is imprinted in the genome of the dominant symbiotic fungus Cenococcum geophilum.</title>
        <authorList>
            <consortium name="DOE Joint Genome Institute"/>
            <person name="Peter M."/>
            <person name="Kohler A."/>
            <person name="Ohm R.A."/>
            <person name="Kuo A."/>
            <person name="Krutzmann J."/>
            <person name="Morin E."/>
            <person name="Arend M."/>
            <person name="Barry K.W."/>
            <person name="Binder M."/>
            <person name="Choi C."/>
            <person name="Clum A."/>
            <person name="Copeland A."/>
            <person name="Grisel N."/>
            <person name="Haridas S."/>
            <person name="Kipfer T."/>
            <person name="LaButti K."/>
            <person name="Lindquist E."/>
            <person name="Lipzen A."/>
            <person name="Maire R."/>
            <person name="Meier B."/>
            <person name="Mihaltcheva S."/>
            <person name="Molinier V."/>
            <person name="Murat C."/>
            <person name="Poggeler S."/>
            <person name="Quandt C.A."/>
            <person name="Sperisen C."/>
            <person name="Tritt A."/>
            <person name="Tisserant E."/>
            <person name="Crous P.W."/>
            <person name="Henrissat B."/>
            <person name="Nehls U."/>
            <person name="Egli S."/>
            <person name="Spatafora J.W."/>
            <person name="Grigoriev I.V."/>
            <person name="Martin F.M."/>
        </authorList>
    </citation>
    <scope>NUCLEOTIDE SEQUENCE [LARGE SCALE GENOMIC DNA]</scope>
    <source>
        <strain evidence="5 6">CBS 207.34</strain>
    </source>
</reference>
<keyword evidence="3 5" id="KW-0808">Transferase</keyword>
<keyword evidence="2" id="KW-0328">Glycosyltransferase</keyword>
<protein>
    <submittedName>
        <fullName evidence="5">Glycosyltransferase family 34 protein</fullName>
    </submittedName>
</protein>
<dbReference type="GO" id="GO:0000009">
    <property type="term" value="F:alpha-1,6-mannosyltransferase activity"/>
    <property type="evidence" value="ECO:0007669"/>
    <property type="project" value="TreeGrafter"/>
</dbReference>
<evidence type="ECO:0000256" key="1">
    <source>
        <dbReference type="ARBA" id="ARBA00005664"/>
    </source>
</evidence>
<dbReference type="Proteomes" id="UP000250140">
    <property type="component" value="Unassembled WGS sequence"/>
</dbReference>
<evidence type="ECO:0000256" key="4">
    <source>
        <dbReference type="SAM" id="Phobius"/>
    </source>
</evidence>
<dbReference type="InterPro" id="IPR008630">
    <property type="entry name" value="Glyco_trans_34"/>
</dbReference>